<dbReference type="WBParaSite" id="PSAMB.scaffold1893size32008.g15536.t1">
    <property type="protein sequence ID" value="PSAMB.scaffold1893size32008.g15536.t1"/>
    <property type="gene ID" value="PSAMB.scaffold1893size32008.g15536"/>
</dbReference>
<name>A0A914VH96_9BILA</name>
<proteinExistence type="predicted"/>
<dbReference type="AlphaFoldDB" id="A0A914VH96"/>
<dbReference type="Proteomes" id="UP000887566">
    <property type="component" value="Unplaced"/>
</dbReference>
<protein>
    <submittedName>
        <fullName evidence="3">Uncharacterized protein</fullName>
    </submittedName>
</protein>
<evidence type="ECO:0000313" key="3">
    <source>
        <dbReference type="WBParaSite" id="PSAMB.scaffold1893size32008.g15536.t1"/>
    </source>
</evidence>
<accession>A0A914VH96</accession>
<sequence>MPPNSTPWNARASPAGDARRPRPSDATSGQGLLAQGRGRLKKRAHRIRLATMKTCEPPVWTNETRLTARNGGGNASERTLPQGGNNARKKKYFLATANLIAKGGVNAGLKLAHSAPLHHLVTSPPYSL</sequence>
<reference evidence="3" key="1">
    <citation type="submission" date="2022-11" db="UniProtKB">
        <authorList>
            <consortium name="WormBaseParasite"/>
        </authorList>
    </citation>
    <scope>IDENTIFICATION</scope>
</reference>
<feature type="compositionally biased region" description="Polar residues" evidence="1">
    <location>
        <begin position="76"/>
        <end position="85"/>
    </location>
</feature>
<evidence type="ECO:0000313" key="2">
    <source>
        <dbReference type="Proteomes" id="UP000887566"/>
    </source>
</evidence>
<organism evidence="2 3">
    <name type="scientific">Plectus sambesii</name>
    <dbReference type="NCBI Taxonomy" id="2011161"/>
    <lineage>
        <taxon>Eukaryota</taxon>
        <taxon>Metazoa</taxon>
        <taxon>Ecdysozoa</taxon>
        <taxon>Nematoda</taxon>
        <taxon>Chromadorea</taxon>
        <taxon>Plectida</taxon>
        <taxon>Plectina</taxon>
        <taxon>Plectoidea</taxon>
        <taxon>Plectidae</taxon>
        <taxon>Plectus</taxon>
    </lineage>
</organism>
<keyword evidence="2" id="KW-1185">Reference proteome</keyword>
<feature type="region of interest" description="Disordered" evidence="1">
    <location>
        <begin position="1"/>
        <end position="42"/>
    </location>
</feature>
<evidence type="ECO:0000256" key="1">
    <source>
        <dbReference type="SAM" id="MobiDB-lite"/>
    </source>
</evidence>
<feature type="region of interest" description="Disordered" evidence="1">
    <location>
        <begin position="58"/>
        <end position="85"/>
    </location>
</feature>